<gene>
    <name evidence="15" type="ORF">DIR46_08180</name>
</gene>
<dbReference type="GO" id="GO:0070475">
    <property type="term" value="P:rRNA base methylation"/>
    <property type="evidence" value="ECO:0007669"/>
    <property type="project" value="TreeGrafter"/>
</dbReference>
<dbReference type="EC" id="2.1.1.193" evidence="3 12"/>
<dbReference type="InterPro" id="IPR046886">
    <property type="entry name" value="RsmE_MTase_dom"/>
</dbReference>
<dbReference type="SUPFAM" id="SSF88697">
    <property type="entry name" value="PUA domain-like"/>
    <property type="match status" value="1"/>
</dbReference>
<feature type="domain" description="Ribosomal RNA small subunit methyltransferase E methyltransferase" evidence="13">
    <location>
        <begin position="84"/>
        <end position="246"/>
    </location>
</feature>
<dbReference type="GO" id="GO:0005737">
    <property type="term" value="C:cytoplasm"/>
    <property type="evidence" value="ECO:0007669"/>
    <property type="project" value="UniProtKB-SubCell"/>
</dbReference>
<evidence type="ECO:0000256" key="2">
    <source>
        <dbReference type="ARBA" id="ARBA00005528"/>
    </source>
</evidence>
<protein>
    <recommendedName>
        <fullName evidence="4 12">Ribosomal RNA small subunit methyltransferase E</fullName>
        <ecNumber evidence="3 12">2.1.1.193</ecNumber>
    </recommendedName>
</protein>
<evidence type="ECO:0000256" key="10">
    <source>
        <dbReference type="ARBA" id="ARBA00025699"/>
    </source>
</evidence>
<comment type="similarity">
    <text evidence="2 12">Belongs to the RNA methyltransferase RsmE family.</text>
</comment>
<proteinExistence type="inferred from homology"/>
<evidence type="ECO:0000313" key="16">
    <source>
        <dbReference type="Proteomes" id="UP000245820"/>
    </source>
</evidence>
<evidence type="ECO:0000256" key="9">
    <source>
        <dbReference type="ARBA" id="ARBA00022691"/>
    </source>
</evidence>
<evidence type="ECO:0000256" key="7">
    <source>
        <dbReference type="ARBA" id="ARBA00022603"/>
    </source>
</evidence>
<evidence type="ECO:0000256" key="12">
    <source>
        <dbReference type="PIRNR" id="PIRNR015601"/>
    </source>
</evidence>
<dbReference type="PIRSF" id="PIRSF015601">
    <property type="entry name" value="MTase_slr0722"/>
    <property type="match status" value="1"/>
</dbReference>
<dbReference type="InterPro" id="IPR029028">
    <property type="entry name" value="Alpha/beta_knot_MTases"/>
</dbReference>
<keyword evidence="16" id="KW-1185">Reference proteome</keyword>
<sequence length="253" mass="26446">MPLTQERAAPPPNAPFLLPQPLAAGLTIDLPEAVAHHLHVVRLQPGAALTLFNGEGGQYRATLLETGKRRATATVDAFEDADAEAPYPVTLAQGLPEGSKMDWIVEKAVELGVTAIQPLAAQRSVVRLSGERAEKRQAHWQGVIVAASEQCGRNRLARLLPLADVQPWLATPSEGVRILLSPRATESLAGWARANAPQAVTFLIGPEGGLTPQEEAAAVAAGALSLSMGPRVLRTETAGLAALAVLAGAWGGI</sequence>
<evidence type="ECO:0000256" key="6">
    <source>
        <dbReference type="ARBA" id="ARBA00022552"/>
    </source>
</evidence>
<comment type="function">
    <text evidence="10 12">Specifically methylates the N3 position of the uracil ring of uridine 1498 (m3U1498) in 16S rRNA. Acts on the fully assembled 30S ribosomal subunit.</text>
</comment>
<dbReference type="SUPFAM" id="SSF75217">
    <property type="entry name" value="alpha/beta knot"/>
    <property type="match status" value="1"/>
</dbReference>
<dbReference type="NCBIfam" id="NF008692">
    <property type="entry name" value="PRK11713.1-5"/>
    <property type="match status" value="1"/>
</dbReference>
<dbReference type="NCBIfam" id="TIGR00046">
    <property type="entry name" value="RsmE family RNA methyltransferase"/>
    <property type="match status" value="1"/>
</dbReference>
<name>A0A2S2DGF1_9BURK</name>
<dbReference type="Pfam" id="PF04452">
    <property type="entry name" value="Methyltrans_RNA"/>
    <property type="match status" value="1"/>
</dbReference>
<dbReference type="Proteomes" id="UP000245820">
    <property type="component" value="Chromosome"/>
</dbReference>
<dbReference type="Gene3D" id="3.40.1280.10">
    <property type="match status" value="1"/>
</dbReference>
<keyword evidence="6 12" id="KW-0698">rRNA processing</keyword>
<dbReference type="InterPro" id="IPR046887">
    <property type="entry name" value="RsmE_PUA-like"/>
</dbReference>
<dbReference type="PANTHER" id="PTHR30027:SF3">
    <property type="entry name" value="16S RRNA (URACIL(1498)-N(3))-METHYLTRANSFERASE"/>
    <property type="match status" value="1"/>
</dbReference>
<dbReference type="AlphaFoldDB" id="A0A2S2DGF1"/>
<evidence type="ECO:0000259" key="13">
    <source>
        <dbReference type="Pfam" id="PF04452"/>
    </source>
</evidence>
<dbReference type="PANTHER" id="PTHR30027">
    <property type="entry name" value="RIBOSOMAL RNA SMALL SUBUNIT METHYLTRANSFERASE E"/>
    <property type="match status" value="1"/>
</dbReference>
<keyword evidence="7 12" id="KW-0489">Methyltransferase</keyword>
<evidence type="ECO:0000259" key="14">
    <source>
        <dbReference type="Pfam" id="PF20260"/>
    </source>
</evidence>
<dbReference type="InterPro" id="IPR029026">
    <property type="entry name" value="tRNA_m1G_MTases_N"/>
</dbReference>
<evidence type="ECO:0000256" key="3">
    <source>
        <dbReference type="ARBA" id="ARBA00012328"/>
    </source>
</evidence>
<dbReference type="EMBL" id="CP029343">
    <property type="protein sequence ID" value="AWL04417.1"/>
    <property type="molecule type" value="Genomic_DNA"/>
</dbReference>
<evidence type="ECO:0000313" key="15">
    <source>
        <dbReference type="EMBL" id="AWL04417.1"/>
    </source>
</evidence>
<dbReference type="GO" id="GO:0070042">
    <property type="term" value="F:rRNA (uridine-N3-)-methyltransferase activity"/>
    <property type="evidence" value="ECO:0007669"/>
    <property type="project" value="TreeGrafter"/>
</dbReference>
<evidence type="ECO:0000256" key="8">
    <source>
        <dbReference type="ARBA" id="ARBA00022679"/>
    </source>
</evidence>
<accession>A0A2S2DGF1</accession>
<evidence type="ECO:0000256" key="1">
    <source>
        <dbReference type="ARBA" id="ARBA00004496"/>
    </source>
</evidence>
<dbReference type="KEGG" id="mtim:DIR46_08180"/>
<feature type="domain" description="Ribosomal RNA small subunit methyltransferase E PUA-like" evidence="14">
    <location>
        <begin position="30"/>
        <end position="75"/>
    </location>
</feature>
<comment type="catalytic activity">
    <reaction evidence="11 12">
        <text>uridine(1498) in 16S rRNA + S-adenosyl-L-methionine = N(3)-methyluridine(1498) in 16S rRNA + S-adenosyl-L-homocysteine + H(+)</text>
        <dbReference type="Rhea" id="RHEA:42920"/>
        <dbReference type="Rhea" id="RHEA-COMP:10283"/>
        <dbReference type="Rhea" id="RHEA-COMP:10284"/>
        <dbReference type="ChEBI" id="CHEBI:15378"/>
        <dbReference type="ChEBI" id="CHEBI:57856"/>
        <dbReference type="ChEBI" id="CHEBI:59789"/>
        <dbReference type="ChEBI" id="CHEBI:65315"/>
        <dbReference type="ChEBI" id="CHEBI:74502"/>
        <dbReference type="EC" id="2.1.1.193"/>
    </reaction>
</comment>
<dbReference type="Gene3D" id="2.40.240.20">
    <property type="entry name" value="Hypothetical PUA domain-like, domain 1"/>
    <property type="match status" value="1"/>
</dbReference>
<keyword evidence="9 12" id="KW-0949">S-adenosyl-L-methionine</keyword>
<reference evidence="15 16" key="1">
    <citation type="submission" date="2018-05" db="EMBL/GenBank/DDBJ databases">
        <title>Complete genome sequence of Massilia oculi sp. nov. CCUG 43427T (=DSM 26321T), the type strain of M. oculi, and comparison with genome sequences of other Massilia strains.</title>
        <authorList>
            <person name="Zhu B."/>
        </authorList>
    </citation>
    <scope>NUCLEOTIDE SEQUENCE [LARGE SCALE GENOMIC DNA]</scope>
    <source>
        <strain evidence="15 16">CCUG 43427</strain>
    </source>
</reference>
<keyword evidence="5 12" id="KW-0963">Cytoplasm</keyword>
<dbReference type="InterPro" id="IPR006700">
    <property type="entry name" value="RsmE"/>
</dbReference>
<organism evidence="15 16">
    <name type="scientific">Massilia oculi</name>
    <dbReference type="NCBI Taxonomy" id="945844"/>
    <lineage>
        <taxon>Bacteria</taxon>
        <taxon>Pseudomonadati</taxon>
        <taxon>Pseudomonadota</taxon>
        <taxon>Betaproteobacteria</taxon>
        <taxon>Burkholderiales</taxon>
        <taxon>Oxalobacteraceae</taxon>
        <taxon>Telluria group</taxon>
        <taxon>Massilia</taxon>
    </lineage>
</organism>
<dbReference type="InterPro" id="IPR015947">
    <property type="entry name" value="PUA-like_sf"/>
</dbReference>
<comment type="subcellular location">
    <subcellularLocation>
        <location evidence="1 12">Cytoplasm</location>
    </subcellularLocation>
</comment>
<dbReference type="Pfam" id="PF20260">
    <property type="entry name" value="PUA_4"/>
    <property type="match status" value="1"/>
</dbReference>
<keyword evidence="8 12" id="KW-0808">Transferase</keyword>
<evidence type="ECO:0000256" key="5">
    <source>
        <dbReference type="ARBA" id="ARBA00022490"/>
    </source>
</evidence>
<dbReference type="OrthoDB" id="9815641at2"/>
<evidence type="ECO:0000256" key="4">
    <source>
        <dbReference type="ARBA" id="ARBA00013673"/>
    </source>
</evidence>
<dbReference type="CDD" id="cd18084">
    <property type="entry name" value="RsmE-like"/>
    <property type="match status" value="1"/>
</dbReference>
<evidence type="ECO:0000256" key="11">
    <source>
        <dbReference type="ARBA" id="ARBA00047944"/>
    </source>
</evidence>